<proteinExistence type="predicted"/>
<keyword evidence="1" id="KW-1133">Transmembrane helix</keyword>
<evidence type="ECO:0000256" key="1">
    <source>
        <dbReference type="SAM" id="Phobius"/>
    </source>
</evidence>
<sequence length="143" mass="16478">MDLKLLKKIKTINFFTFFFFWTVIFFALADKPPPAGFYGLIALLLVYGILLIIYLNDFIESLIKKRRGVFLLNLLYFSLGGFAFSLILSIIVINLVSNVENEGYLISAFSSTVIGLLNGLCFYFFNKLLVKRYNLMIEQNRSE</sequence>
<dbReference type="EMBL" id="MPVP01000031">
    <property type="protein sequence ID" value="OMD36020.1"/>
    <property type="molecule type" value="Genomic_DNA"/>
</dbReference>
<feature type="transmembrane region" description="Helical" evidence="1">
    <location>
        <begin position="104"/>
        <end position="125"/>
    </location>
</feature>
<dbReference type="RefSeq" id="WP_076125314.1">
    <property type="nucleotide sequence ID" value="NZ_MPTH01000004.1"/>
</dbReference>
<keyword evidence="1" id="KW-0812">Transmembrane</keyword>
<organism evidence="2 3">
    <name type="scientific">Paenibacillus odorifer</name>
    <dbReference type="NCBI Taxonomy" id="189426"/>
    <lineage>
        <taxon>Bacteria</taxon>
        <taxon>Bacillati</taxon>
        <taxon>Bacillota</taxon>
        <taxon>Bacilli</taxon>
        <taxon>Bacillales</taxon>
        <taxon>Paenibacillaceae</taxon>
        <taxon>Paenibacillus</taxon>
    </lineage>
</organism>
<feature type="transmembrane region" description="Helical" evidence="1">
    <location>
        <begin position="35"/>
        <end position="56"/>
    </location>
</feature>
<keyword evidence="3" id="KW-1185">Reference proteome</keyword>
<feature type="transmembrane region" description="Helical" evidence="1">
    <location>
        <begin position="12"/>
        <end position="29"/>
    </location>
</feature>
<keyword evidence="1" id="KW-0472">Membrane</keyword>
<gene>
    <name evidence="2" type="ORF">BSO21_07855</name>
</gene>
<name>A0ABX3GT41_9BACL</name>
<dbReference type="Proteomes" id="UP000187158">
    <property type="component" value="Unassembled WGS sequence"/>
</dbReference>
<reference evidence="2 3" key="1">
    <citation type="submission" date="2016-11" db="EMBL/GenBank/DDBJ databases">
        <title>Paenibacillus species isolates.</title>
        <authorList>
            <person name="Beno S.M."/>
        </authorList>
    </citation>
    <scope>NUCLEOTIDE SEQUENCE [LARGE SCALE GENOMIC DNA]</scope>
    <source>
        <strain evidence="2 3">FSL H7-0433</strain>
    </source>
</reference>
<protein>
    <submittedName>
        <fullName evidence="2">Uncharacterized protein</fullName>
    </submittedName>
</protein>
<evidence type="ECO:0000313" key="3">
    <source>
        <dbReference type="Proteomes" id="UP000187158"/>
    </source>
</evidence>
<feature type="transmembrane region" description="Helical" evidence="1">
    <location>
        <begin position="68"/>
        <end position="92"/>
    </location>
</feature>
<evidence type="ECO:0000313" key="2">
    <source>
        <dbReference type="EMBL" id="OMD36020.1"/>
    </source>
</evidence>
<comment type="caution">
    <text evidence="2">The sequence shown here is derived from an EMBL/GenBank/DDBJ whole genome shotgun (WGS) entry which is preliminary data.</text>
</comment>
<accession>A0ABX3GT41</accession>